<accession>A0ABW5RKN1</accession>
<dbReference type="CDD" id="cd04301">
    <property type="entry name" value="NAT_SF"/>
    <property type="match status" value="1"/>
</dbReference>
<sequence length="213" mass="23698">MADLRIRTVTTADIDDLVRIHNQAWQETYGGTIPQDHLDMGANIDDRLAFWQDAITEADATKRARIRMGFIDGEPAGFVFARPTPDEESPRDVELRVLYTLKIAHGTGLGRMLADAVLEQDAAWLWMLEGNDRAEAFYKKLGFRRDGEPIFRSWPDGHRDLRLVRDAQPALESDTASEAQPTASAVAEAEATVKAAEAELATSTDTRELHCCS</sequence>
<dbReference type="Proteomes" id="UP001597453">
    <property type="component" value="Unassembled WGS sequence"/>
</dbReference>
<dbReference type="PANTHER" id="PTHR43877">
    <property type="entry name" value="AMINOALKYLPHOSPHONATE N-ACETYLTRANSFERASE-RELATED-RELATED"/>
    <property type="match status" value="1"/>
</dbReference>
<dbReference type="EMBL" id="JBHUNF010000004">
    <property type="protein sequence ID" value="MFD2675014.1"/>
    <property type="molecule type" value="Genomic_DNA"/>
</dbReference>
<proteinExistence type="predicted"/>
<dbReference type="Pfam" id="PF00583">
    <property type="entry name" value="Acetyltransf_1"/>
    <property type="match status" value="1"/>
</dbReference>
<dbReference type="InterPro" id="IPR016181">
    <property type="entry name" value="Acyl_CoA_acyltransferase"/>
</dbReference>
<dbReference type="SUPFAM" id="SSF55729">
    <property type="entry name" value="Acyl-CoA N-acyltransferases (Nat)"/>
    <property type="match status" value="1"/>
</dbReference>
<dbReference type="InterPro" id="IPR050832">
    <property type="entry name" value="Bact_Acetyltransf"/>
</dbReference>
<dbReference type="RefSeq" id="WP_066057172.1">
    <property type="nucleotide sequence ID" value="NZ_JBHUNF010000004.1"/>
</dbReference>
<dbReference type="Gene3D" id="3.40.630.30">
    <property type="match status" value="1"/>
</dbReference>
<evidence type="ECO:0000313" key="4">
    <source>
        <dbReference type="EMBL" id="MFD2675014.1"/>
    </source>
</evidence>
<gene>
    <name evidence="4" type="ORF">ACFSUQ_06875</name>
</gene>
<comment type="caution">
    <text evidence="4">The sequence shown here is derived from an EMBL/GenBank/DDBJ whole genome shotgun (WGS) entry which is preliminary data.</text>
</comment>
<organism evidence="4 5">
    <name type="scientific">Gulosibacter bifidus</name>
    <dbReference type="NCBI Taxonomy" id="272239"/>
    <lineage>
        <taxon>Bacteria</taxon>
        <taxon>Bacillati</taxon>
        <taxon>Actinomycetota</taxon>
        <taxon>Actinomycetes</taxon>
        <taxon>Micrococcales</taxon>
        <taxon>Microbacteriaceae</taxon>
        <taxon>Gulosibacter</taxon>
    </lineage>
</organism>
<dbReference type="PROSITE" id="PS51186">
    <property type="entry name" value="GNAT"/>
    <property type="match status" value="1"/>
</dbReference>
<evidence type="ECO:0000256" key="1">
    <source>
        <dbReference type="ARBA" id="ARBA00022679"/>
    </source>
</evidence>
<feature type="domain" description="N-acetyltransferase" evidence="3">
    <location>
        <begin position="4"/>
        <end position="168"/>
    </location>
</feature>
<name>A0ABW5RKN1_9MICO</name>
<evidence type="ECO:0000259" key="3">
    <source>
        <dbReference type="PROSITE" id="PS51186"/>
    </source>
</evidence>
<evidence type="ECO:0000256" key="2">
    <source>
        <dbReference type="ARBA" id="ARBA00023315"/>
    </source>
</evidence>
<evidence type="ECO:0000313" key="5">
    <source>
        <dbReference type="Proteomes" id="UP001597453"/>
    </source>
</evidence>
<keyword evidence="2 4" id="KW-0012">Acyltransferase</keyword>
<protein>
    <submittedName>
        <fullName evidence="4">GNAT family N-acetyltransferase</fullName>
        <ecNumber evidence="4">2.3.-.-</ecNumber>
    </submittedName>
</protein>
<keyword evidence="5" id="KW-1185">Reference proteome</keyword>
<dbReference type="InterPro" id="IPR000182">
    <property type="entry name" value="GNAT_dom"/>
</dbReference>
<dbReference type="GO" id="GO:0016746">
    <property type="term" value="F:acyltransferase activity"/>
    <property type="evidence" value="ECO:0007669"/>
    <property type="project" value="UniProtKB-KW"/>
</dbReference>
<dbReference type="EC" id="2.3.-.-" evidence="4"/>
<reference evidence="5" key="1">
    <citation type="journal article" date="2019" name="Int. J. Syst. Evol. Microbiol.">
        <title>The Global Catalogue of Microorganisms (GCM) 10K type strain sequencing project: providing services to taxonomists for standard genome sequencing and annotation.</title>
        <authorList>
            <consortium name="The Broad Institute Genomics Platform"/>
            <consortium name="The Broad Institute Genome Sequencing Center for Infectious Disease"/>
            <person name="Wu L."/>
            <person name="Ma J."/>
        </authorList>
    </citation>
    <scope>NUCLEOTIDE SEQUENCE [LARGE SCALE GENOMIC DNA]</scope>
    <source>
        <strain evidence="5">TISTR 1511</strain>
    </source>
</reference>
<keyword evidence="1 4" id="KW-0808">Transferase</keyword>